<name>A0AA88CXS0_FICCA</name>
<reference evidence="1" key="1">
    <citation type="submission" date="2023-07" db="EMBL/GenBank/DDBJ databases">
        <title>draft genome sequence of fig (Ficus carica).</title>
        <authorList>
            <person name="Takahashi T."/>
            <person name="Nishimura K."/>
        </authorList>
    </citation>
    <scope>NUCLEOTIDE SEQUENCE</scope>
</reference>
<comment type="caution">
    <text evidence="1">The sequence shown here is derived from an EMBL/GenBank/DDBJ whole genome shotgun (WGS) entry which is preliminary data.</text>
</comment>
<sequence>MSFNQQEGTCSCTQKRSSITQDIAREVSTTTAYSIGFVVVSNRQQWLIQDGRAWRGKL</sequence>
<accession>A0AA88CXS0</accession>
<proteinExistence type="predicted"/>
<organism evidence="1 2">
    <name type="scientific">Ficus carica</name>
    <name type="common">Common fig</name>
    <dbReference type="NCBI Taxonomy" id="3494"/>
    <lineage>
        <taxon>Eukaryota</taxon>
        <taxon>Viridiplantae</taxon>
        <taxon>Streptophyta</taxon>
        <taxon>Embryophyta</taxon>
        <taxon>Tracheophyta</taxon>
        <taxon>Spermatophyta</taxon>
        <taxon>Magnoliopsida</taxon>
        <taxon>eudicotyledons</taxon>
        <taxon>Gunneridae</taxon>
        <taxon>Pentapetalae</taxon>
        <taxon>rosids</taxon>
        <taxon>fabids</taxon>
        <taxon>Rosales</taxon>
        <taxon>Moraceae</taxon>
        <taxon>Ficeae</taxon>
        <taxon>Ficus</taxon>
    </lineage>
</organism>
<dbReference type="EMBL" id="BTGU01006112">
    <property type="protein sequence ID" value="GMN34601.1"/>
    <property type="molecule type" value="Genomic_DNA"/>
</dbReference>
<gene>
    <name evidence="1" type="ORF">TIFTF001_048367</name>
</gene>
<protein>
    <submittedName>
        <fullName evidence="1">Uncharacterized protein</fullName>
    </submittedName>
</protein>
<keyword evidence="2" id="KW-1185">Reference proteome</keyword>
<evidence type="ECO:0000313" key="1">
    <source>
        <dbReference type="EMBL" id="GMN34601.1"/>
    </source>
</evidence>
<evidence type="ECO:0000313" key="2">
    <source>
        <dbReference type="Proteomes" id="UP001187192"/>
    </source>
</evidence>
<dbReference type="AlphaFoldDB" id="A0AA88CXS0"/>
<dbReference type="Proteomes" id="UP001187192">
    <property type="component" value="Unassembled WGS sequence"/>
</dbReference>